<evidence type="ECO:0000313" key="2">
    <source>
        <dbReference type="EMBL" id="KEO73810.1"/>
    </source>
</evidence>
<evidence type="ECO:0000313" key="3">
    <source>
        <dbReference type="Proteomes" id="UP000027821"/>
    </source>
</evidence>
<dbReference type="Proteomes" id="UP000027821">
    <property type="component" value="Unassembled WGS sequence"/>
</dbReference>
<evidence type="ECO:0000256" key="1">
    <source>
        <dbReference type="SAM" id="MobiDB-lite"/>
    </source>
</evidence>
<sequence>MDLQTRKIEFVQEFLKLQDEEAVARLEKLLEKEKKTDNMKQVKPMTKEELNQRIDQSESDFKNNRFKTTSELLSKYN</sequence>
<feature type="region of interest" description="Disordered" evidence="1">
    <location>
        <begin position="36"/>
        <end position="59"/>
    </location>
</feature>
<dbReference type="RefSeq" id="WP_035073787.1">
    <property type="nucleotide sequence ID" value="NZ_JMIH01000018.1"/>
</dbReference>
<gene>
    <name evidence="2" type="ORF">EL17_09895</name>
</gene>
<dbReference type="OrthoDB" id="773198at2"/>
<dbReference type="eggNOG" id="ENOG50330P9">
    <property type="taxonomic scope" value="Bacteria"/>
</dbReference>
<accession>A0A074L006</accession>
<proteinExistence type="predicted"/>
<reference evidence="2 3" key="1">
    <citation type="submission" date="2014-04" db="EMBL/GenBank/DDBJ databases">
        <title>Characterization and application of a salt tolerant electro-active bacterium.</title>
        <authorList>
            <person name="Yang L."/>
            <person name="Wei S."/>
            <person name="Tay Q.X.M."/>
        </authorList>
    </citation>
    <scope>NUCLEOTIDE SEQUENCE [LARGE SCALE GENOMIC DNA]</scope>
    <source>
        <strain evidence="2 3">LY1</strain>
    </source>
</reference>
<organism evidence="2 3">
    <name type="scientific">Anditalea andensis</name>
    <dbReference type="NCBI Taxonomy" id="1048983"/>
    <lineage>
        <taxon>Bacteria</taxon>
        <taxon>Pseudomonadati</taxon>
        <taxon>Bacteroidota</taxon>
        <taxon>Cytophagia</taxon>
        <taxon>Cytophagales</taxon>
        <taxon>Cytophagaceae</taxon>
        <taxon>Anditalea</taxon>
    </lineage>
</organism>
<dbReference type="AlphaFoldDB" id="A0A074L006"/>
<name>A0A074L006_9BACT</name>
<protein>
    <submittedName>
        <fullName evidence="2">Uncharacterized protein</fullName>
    </submittedName>
</protein>
<dbReference type="EMBL" id="JMIH01000018">
    <property type="protein sequence ID" value="KEO73810.1"/>
    <property type="molecule type" value="Genomic_DNA"/>
</dbReference>
<comment type="caution">
    <text evidence="2">The sequence shown here is derived from an EMBL/GenBank/DDBJ whole genome shotgun (WGS) entry which is preliminary data.</text>
</comment>
<keyword evidence="3" id="KW-1185">Reference proteome</keyword>